<accession>A0A9P4JSC1</accession>
<dbReference type="Proteomes" id="UP000799536">
    <property type="component" value="Unassembled WGS sequence"/>
</dbReference>
<dbReference type="Pfam" id="PF08297">
    <property type="entry name" value="U3_snoRNA_assoc"/>
    <property type="match status" value="1"/>
</dbReference>
<keyword evidence="3" id="KW-1185">Reference proteome</keyword>
<feature type="region of interest" description="Disordered" evidence="1">
    <location>
        <begin position="1"/>
        <end position="215"/>
    </location>
</feature>
<feature type="compositionally biased region" description="Basic residues" evidence="1">
    <location>
        <begin position="23"/>
        <end position="36"/>
    </location>
</feature>
<dbReference type="GO" id="GO:0006364">
    <property type="term" value="P:rRNA processing"/>
    <property type="evidence" value="ECO:0007669"/>
    <property type="project" value="InterPro"/>
</dbReference>
<feature type="compositionally biased region" description="Basic residues" evidence="1">
    <location>
        <begin position="63"/>
        <end position="72"/>
    </location>
</feature>
<dbReference type="EMBL" id="ML993880">
    <property type="protein sequence ID" value="KAF2204270.1"/>
    <property type="molecule type" value="Genomic_DNA"/>
</dbReference>
<dbReference type="GO" id="GO:0030515">
    <property type="term" value="F:snoRNA binding"/>
    <property type="evidence" value="ECO:0007669"/>
    <property type="project" value="InterPro"/>
</dbReference>
<feature type="region of interest" description="Disordered" evidence="1">
    <location>
        <begin position="228"/>
        <end position="247"/>
    </location>
</feature>
<proteinExistence type="predicted"/>
<feature type="compositionally biased region" description="Acidic residues" evidence="1">
    <location>
        <begin position="123"/>
        <end position="132"/>
    </location>
</feature>
<evidence type="ECO:0000313" key="3">
    <source>
        <dbReference type="Proteomes" id="UP000799536"/>
    </source>
</evidence>
<dbReference type="InterPro" id="IPR013268">
    <property type="entry name" value="UTP16"/>
</dbReference>
<organism evidence="2 3">
    <name type="scientific">Delitschia confertaspora ATCC 74209</name>
    <dbReference type="NCBI Taxonomy" id="1513339"/>
    <lineage>
        <taxon>Eukaryota</taxon>
        <taxon>Fungi</taxon>
        <taxon>Dikarya</taxon>
        <taxon>Ascomycota</taxon>
        <taxon>Pezizomycotina</taxon>
        <taxon>Dothideomycetes</taxon>
        <taxon>Pleosporomycetidae</taxon>
        <taxon>Pleosporales</taxon>
        <taxon>Delitschiaceae</taxon>
        <taxon>Delitschia</taxon>
    </lineage>
</organism>
<feature type="compositionally biased region" description="Basic and acidic residues" evidence="1">
    <location>
        <begin position="152"/>
        <end position="162"/>
    </location>
</feature>
<sequence>METEEASQSAEESNNEPTPVPARKQKGNNAKGKKADKKLAPETAPPTFDSKKPESTQVSSKKAPGKAGKKHIRFDDNEEPEEQPAEKPVPVIINKAGHTRFGAAEPAQPAEEPAPSHTVGESEASDSDDEAPETVTAASALSTAKAAQVEAARAREAAEAKEKQKKKERADRIAEEQRLKKKKEAKKLEKQQAREAQQAKPEADAEDADAMDLDIHNLPALLPTSLLEAAPERRPPTPPLTFFTGPSAADLKQEKLNRHIKFLEHGEKPVKDVRKGPVNVHVLGSQNKFLAPKVNRDTRNVREQWLKGRQVQKVDRKGRKKLTGARVERRAVTGGFLRGDD</sequence>
<reference evidence="2" key="1">
    <citation type="journal article" date="2020" name="Stud. Mycol.">
        <title>101 Dothideomycetes genomes: a test case for predicting lifestyles and emergence of pathogens.</title>
        <authorList>
            <person name="Haridas S."/>
            <person name="Albert R."/>
            <person name="Binder M."/>
            <person name="Bloem J."/>
            <person name="Labutti K."/>
            <person name="Salamov A."/>
            <person name="Andreopoulos B."/>
            <person name="Baker S."/>
            <person name="Barry K."/>
            <person name="Bills G."/>
            <person name="Bluhm B."/>
            <person name="Cannon C."/>
            <person name="Castanera R."/>
            <person name="Culley D."/>
            <person name="Daum C."/>
            <person name="Ezra D."/>
            <person name="Gonzalez J."/>
            <person name="Henrissat B."/>
            <person name="Kuo A."/>
            <person name="Liang C."/>
            <person name="Lipzen A."/>
            <person name="Lutzoni F."/>
            <person name="Magnuson J."/>
            <person name="Mondo S."/>
            <person name="Nolan M."/>
            <person name="Ohm R."/>
            <person name="Pangilinan J."/>
            <person name="Park H.-J."/>
            <person name="Ramirez L."/>
            <person name="Alfaro M."/>
            <person name="Sun H."/>
            <person name="Tritt A."/>
            <person name="Yoshinaga Y."/>
            <person name="Zwiers L.-H."/>
            <person name="Turgeon B."/>
            <person name="Goodwin S."/>
            <person name="Spatafora J."/>
            <person name="Crous P."/>
            <person name="Grigoriev I."/>
        </authorList>
    </citation>
    <scope>NUCLEOTIDE SEQUENCE</scope>
    <source>
        <strain evidence="2">ATCC 74209</strain>
    </source>
</reference>
<evidence type="ECO:0000256" key="1">
    <source>
        <dbReference type="SAM" id="MobiDB-lite"/>
    </source>
</evidence>
<feature type="compositionally biased region" description="Low complexity" evidence="1">
    <location>
        <begin position="103"/>
        <end position="115"/>
    </location>
</feature>
<protein>
    <submittedName>
        <fullName evidence="2">Uncharacterized protein</fullName>
    </submittedName>
</protein>
<name>A0A9P4JSC1_9PLEO</name>
<feature type="compositionally biased region" description="Basic and acidic residues" evidence="1">
    <location>
        <begin position="168"/>
        <end position="178"/>
    </location>
</feature>
<feature type="compositionally biased region" description="Low complexity" evidence="1">
    <location>
        <begin position="1"/>
        <end position="16"/>
    </location>
</feature>
<feature type="compositionally biased region" description="Low complexity" evidence="1">
    <location>
        <begin position="136"/>
        <end position="151"/>
    </location>
</feature>
<gene>
    <name evidence="2" type="ORF">GQ43DRAFT_438082</name>
</gene>
<evidence type="ECO:0000313" key="2">
    <source>
        <dbReference type="EMBL" id="KAF2204270.1"/>
    </source>
</evidence>
<comment type="caution">
    <text evidence="2">The sequence shown here is derived from an EMBL/GenBank/DDBJ whole genome shotgun (WGS) entry which is preliminary data.</text>
</comment>
<dbReference type="OrthoDB" id="5423707at2759"/>
<dbReference type="AlphaFoldDB" id="A0A9P4JSC1"/>